<dbReference type="SUPFAM" id="SSF55804">
    <property type="entry name" value="Phoshotransferase/anion transport protein"/>
    <property type="match status" value="1"/>
</dbReference>
<dbReference type="Pfam" id="PF00359">
    <property type="entry name" value="PTS_EIIA_2"/>
    <property type="match status" value="1"/>
</dbReference>
<dbReference type="GO" id="GO:0009401">
    <property type="term" value="P:phosphoenolpyruvate-dependent sugar phosphotransferase system"/>
    <property type="evidence" value="ECO:0007669"/>
    <property type="project" value="UniProtKB-KW"/>
</dbReference>
<evidence type="ECO:0000256" key="5">
    <source>
        <dbReference type="ARBA" id="ARBA00022679"/>
    </source>
</evidence>
<gene>
    <name evidence="8" type="ORF">OZSIB_0479</name>
</gene>
<keyword evidence="4" id="KW-0762">Sugar transport</keyword>
<sequence length="151" mass="16604">MELTEFISPQLIRLELTATKKLDAIKELIGLIDAAGYVTDAEAFLKSVLEREKVGSTGIGKGIAIPHSRTSAVREVVVAIGRSTAGIEFEALDNRPVHLIFLIAAPVESGGLYLKALARLSRLLRYQEFRNELMEARTVEDVIKIISAEEK</sequence>
<dbReference type="Proteomes" id="UP000252355">
    <property type="component" value="Unassembled WGS sequence"/>
</dbReference>
<dbReference type="InterPro" id="IPR004715">
    <property type="entry name" value="PTS_IIA_fruc"/>
</dbReference>
<dbReference type="PROSITE" id="PS51094">
    <property type="entry name" value="PTS_EIIA_TYPE_2"/>
    <property type="match status" value="1"/>
</dbReference>
<keyword evidence="5" id="KW-0808">Transferase</keyword>
<evidence type="ECO:0000256" key="6">
    <source>
        <dbReference type="ARBA" id="ARBA00022683"/>
    </source>
</evidence>
<keyword evidence="3" id="KW-0597">Phosphoprotein</keyword>
<proteinExistence type="predicted"/>
<dbReference type="FunFam" id="3.40.930.10:FF:000009">
    <property type="entry name" value="PTS system, fructose specific IIABC component"/>
    <property type="match status" value="1"/>
</dbReference>
<evidence type="ECO:0000259" key="7">
    <source>
        <dbReference type="PROSITE" id="PS51094"/>
    </source>
</evidence>
<evidence type="ECO:0000256" key="3">
    <source>
        <dbReference type="ARBA" id="ARBA00022553"/>
    </source>
</evidence>
<dbReference type="InterPro" id="IPR016152">
    <property type="entry name" value="PTrfase/Anion_transptr"/>
</dbReference>
<dbReference type="PANTHER" id="PTHR47738:SF2">
    <property type="entry name" value="PTS SYSTEM FRUCTOSE-LIKE EIIA COMPONENT"/>
    <property type="match status" value="1"/>
</dbReference>
<keyword evidence="6" id="KW-0598">Phosphotransferase system</keyword>
<dbReference type="CDD" id="cd00211">
    <property type="entry name" value="PTS_IIA_fru"/>
    <property type="match status" value="1"/>
</dbReference>
<dbReference type="NCBIfam" id="TIGR00848">
    <property type="entry name" value="fruA"/>
    <property type="match status" value="1"/>
</dbReference>
<comment type="subcellular location">
    <subcellularLocation>
        <location evidence="1">Cytoplasm</location>
    </subcellularLocation>
</comment>
<organism evidence="8 9">
    <name type="scientific">Candidatus Ozemobacter sibiricus</name>
    <dbReference type="NCBI Taxonomy" id="2268124"/>
    <lineage>
        <taxon>Bacteria</taxon>
        <taxon>Candidatus Ozemobacteria</taxon>
        <taxon>Candidatus Ozemobacterales</taxon>
        <taxon>Candidatus Ozemobacteraceae</taxon>
        <taxon>Candidatus Ozemobacter</taxon>
    </lineage>
</organism>
<evidence type="ECO:0000256" key="4">
    <source>
        <dbReference type="ARBA" id="ARBA00022597"/>
    </source>
</evidence>
<reference evidence="8 9" key="1">
    <citation type="submission" date="2018-05" db="EMBL/GenBank/DDBJ databases">
        <title>A metagenomic window into the 2 km-deep terrestrial subsurface aquifer revealed taxonomically and functionally diverse microbial community comprising novel uncultured bacterial lineages.</title>
        <authorList>
            <person name="Kadnikov V.V."/>
            <person name="Mardanov A.V."/>
            <person name="Beletsky A.V."/>
            <person name="Banks D."/>
            <person name="Pimenov N.V."/>
            <person name="Frank Y.A."/>
            <person name="Karnachuk O.V."/>
            <person name="Ravin N.V."/>
        </authorList>
    </citation>
    <scope>NUCLEOTIDE SEQUENCE [LARGE SCALE GENOMIC DNA]</scope>
    <source>
        <strain evidence="8">BY5</strain>
    </source>
</reference>
<feature type="domain" description="PTS EIIA type-2" evidence="7">
    <location>
        <begin position="5"/>
        <end position="149"/>
    </location>
</feature>
<dbReference type="GO" id="GO:0008982">
    <property type="term" value="F:protein-N(PI)-phosphohistidine-sugar phosphotransferase activity"/>
    <property type="evidence" value="ECO:0007669"/>
    <property type="project" value="InterPro"/>
</dbReference>
<name>A0A367ZLF5_9BACT</name>
<dbReference type="InterPro" id="IPR002178">
    <property type="entry name" value="PTS_EIIA_type-2_dom"/>
</dbReference>
<dbReference type="InterPro" id="IPR051541">
    <property type="entry name" value="PTS_SugarTrans_NitroReg"/>
</dbReference>
<accession>A0A367ZLF5</accession>
<protein>
    <submittedName>
        <fullName evidence="8">PTS system, fructose-specific IIA component</fullName>
    </submittedName>
</protein>
<dbReference type="PANTHER" id="PTHR47738">
    <property type="entry name" value="PTS SYSTEM FRUCTOSE-LIKE EIIA COMPONENT-RELATED"/>
    <property type="match status" value="1"/>
</dbReference>
<dbReference type="GO" id="GO:0005737">
    <property type="term" value="C:cytoplasm"/>
    <property type="evidence" value="ECO:0007669"/>
    <property type="project" value="UniProtKB-SubCell"/>
</dbReference>
<dbReference type="AlphaFoldDB" id="A0A367ZLF5"/>
<comment type="caution">
    <text evidence="8">The sequence shown here is derived from an EMBL/GenBank/DDBJ whole genome shotgun (WGS) entry which is preliminary data.</text>
</comment>
<evidence type="ECO:0000313" key="9">
    <source>
        <dbReference type="Proteomes" id="UP000252355"/>
    </source>
</evidence>
<keyword evidence="2" id="KW-0813">Transport</keyword>
<dbReference type="Gene3D" id="3.40.930.10">
    <property type="entry name" value="Mannitol-specific EII, Chain A"/>
    <property type="match status" value="1"/>
</dbReference>
<evidence type="ECO:0000256" key="1">
    <source>
        <dbReference type="ARBA" id="ARBA00004496"/>
    </source>
</evidence>
<dbReference type="GO" id="GO:0016020">
    <property type="term" value="C:membrane"/>
    <property type="evidence" value="ECO:0007669"/>
    <property type="project" value="InterPro"/>
</dbReference>
<dbReference type="EMBL" id="QOQW01000017">
    <property type="protein sequence ID" value="RCK78928.1"/>
    <property type="molecule type" value="Genomic_DNA"/>
</dbReference>
<evidence type="ECO:0000256" key="2">
    <source>
        <dbReference type="ARBA" id="ARBA00022448"/>
    </source>
</evidence>
<evidence type="ECO:0000313" key="8">
    <source>
        <dbReference type="EMBL" id="RCK78928.1"/>
    </source>
</evidence>